<name>A0AAP0EV61_9MAGN</name>
<dbReference type="Proteomes" id="UP001419268">
    <property type="component" value="Unassembled WGS sequence"/>
</dbReference>
<dbReference type="EMBL" id="JBBNAG010000010">
    <property type="protein sequence ID" value="KAK9099791.1"/>
    <property type="molecule type" value="Genomic_DNA"/>
</dbReference>
<evidence type="ECO:0000313" key="3">
    <source>
        <dbReference type="Proteomes" id="UP001419268"/>
    </source>
</evidence>
<accession>A0AAP0EV61</accession>
<evidence type="ECO:0000313" key="2">
    <source>
        <dbReference type="EMBL" id="KAK9099791.1"/>
    </source>
</evidence>
<keyword evidence="3" id="KW-1185">Reference proteome</keyword>
<sequence>MFDINTTSHPSRSITSTAAKASSHREGGHRPRLIMPIVGPRGNQLFHQADFETEEGGEESSAHNHHLPQNEVIERPDEPRCTSCCIM</sequence>
<feature type="region of interest" description="Disordered" evidence="1">
    <location>
        <begin position="1"/>
        <end position="79"/>
    </location>
</feature>
<proteinExistence type="predicted"/>
<protein>
    <submittedName>
        <fullName evidence="2">Uncharacterized protein</fullName>
    </submittedName>
</protein>
<feature type="compositionally biased region" description="Polar residues" evidence="1">
    <location>
        <begin position="1"/>
        <end position="20"/>
    </location>
</feature>
<reference evidence="2 3" key="1">
    <citation type="submission" date="2024-01" db="EMBL/GenBank/DDBJ databases">
        <title>Genome assemblies of Stephania.</title>
        <authorList>
            <person name="Yang L."/>
        </authorList>
    </citation>
    <scope>NUCLEOTIDE SEQUENCE [LARGE SCALE GENOMIC DNA]</scope>
    <source>
        <strain evidence="2">JXDWG</strain>
        <tissue evidence="2">Leaf</tissue>
    </source>
</reference>
<comment type="caution">
    <text evidence="2">The sequence shown here is derived from an EMBL/GenBank/DDBJ whole genome shotgun (WGS) entry which is preliminary data.</text>
</comment>
<gene>
    <name evidence="2" type="ORF">Scep_023221</name>
</gene>
<evidence type="ECO:0000256" key="1">
    <source>
        <dbReference type="SAM" id="MobiDB-lite"/>
    </source>
</evidence>
<organism evidence="2 3">
    <name type="scientific">Stephania cephalantha</name>
    <dbReference type="NCBI Taxonomy" id="152367"/>
    <lineage>
        <taxon>Eukaryota</taxon>
        <taxon>Viridiplantae</taxon>
        <taxon>Streptophyta</taxon>
        <taxon>Embryophyta</taxon>
        <taxon>Tracheophyta</taxon>
        <taxon>Spermatophyta</taxon>
        <taxon>Magnoliopsida</taxon>
        <taxon>Ranunculales</taxon>
        <taxon>Menispermaceae</taxon>
        <taxon>Menispermoideae</taxon>
        <taxon>Cissampelideae</taxon>
        <taxon>Stephania</taxon>
    </lineage>
</organism>
<dbReference type="AlphaFoldDB" id="A0AAP0EV61"/>